<keyword evidence="2" id="KW-1185">Reference proteome</keyword>
<comment type="caution">
    <text evidence="1">The sequence shown here is derived from an EMBL/GenBank/DDBJ whole genome shotgun (WGS) entry which is preliminary data.</text>
</comment>
<organism evidence="1 2">
    <name type="scientific">Characodon lateralis</name>
    <dbReference type="NCBI Taxonomy" id="208331"/>
    <lineage>
        <taxon>Eukaryota</taxon>
        <taxon>Metazoa</taxon>
        <taxon>Chordata</taxon>
        <taxon>Craniata</taxon>
        <taxon>Vertebrata</taxon>
        <taxon>Euteleostomi</taxon>
        <taxon>Actinopterygii</taxon>
        <taxon>Neopterygii</taxon>
        <taxon>Teleostei</taxon>
        <taxon>Neoteleostei</taxon>
        <taxon>Acanthomorphata</taxon>
        <taxon>Ovalentaria</taxon>
        <taxon>Atherinomorphae</taxon>
        <taxon>Cyprinodontiformes</taxon>
        <taxon>Goodeidae</taxon>
        <taxon>Characodon</taxon>
    </lineage>
</organism>
<sequence>MFHNVNGEGCVLLVLLYFVVPYNPSEYIKVCGWNVGKKMILIRSTLTLPVVFVWHLSLVEHAESRLSVALQKCWSMQMFLSELLHLRRNLRGTPSFRSSSSITENLLLMNVTYQTAEDSAAFRLCGGGGCGERHVSQVSPSCCLRNGIYAGSSVRTSQRCVCVCVCVVVCGDCHSLCTEPSLLCKRSH</sequence>
<proteinExistence type="predicted"/>
<accession>A0ABU7DVU7</accession>
<protein>
    <recommendedName>
        <fullName evidence="3">Secreted protein</fullName>
    </recommendedName>
</protein>
<evidence type="ECO:0008006" key="3">
    <source>
        <dbReference type="Google" id="ProtNLM"/>
    </source>
</evidence>
<dbReference type="EMBL" id="JAHUTJ010034463">
    <property type="protein sequence ID" value="MED6277963.1"/>
    <property type="molecule type" value="Genomic_DNA"/>
</dbReference>
<reference evidence="1 2" key="1">
    <citation type="submission" date="2021-06" db="EMBL/GenBank/DDBJ databases">
        <authorList>
            <person name="Palmer J.M."/>
        </authorList>
    </citation>
    <scope>NUCLEOTIDE SEQUENCE [LARGE SCALE GENOMIC DNA]</scope>
    <source>
        <strain evidence="1 2">CL_MEX2019</strain>
        <tissue evidence="1">Muscle</tissue>
    </source>
</reference>
<gene>
    <name evidence="1" type="ORF">CHARACLAT_018841</name>
</gene>
<dbReference type="Proteomes" id="UP001352852">
    <property type="component" value="Unassembled WGS sequence"/>
</dbReference>
<evidence type="ECO:0000313" key="2">
    <source>
        <dbReference type="Proteomes" id="UP001352852"/>
    </source>
</evidence>
<name>A0ABU7DVU7_9TELE</name>
<evidence type="ECO:0000313" key="1">
    <source>
        <dbReference type="EMBL" id="MED6277963.1"/>
    </source>
</evidence>